<sequence>MSVPITLNPKYHPLKQPYSFWFMKRQGQRSQENYEKSIKQIGTFGTVEDFWAYYNHLLRPNDLPYACDYHLFRDGVKPMWEDDENKQGGKFIVRITRGKRTSSRFWEDILLAVVGGQFDVPDDEICGVVISTRYQKDILSLWNKHAESIEEKKKIHDTIKRVLNLPQHVVLEYKHHDQSIKDNSSFRNTEKAQPWTEQN</sequence>
<organism evidence="2">
    <name type="scientific">Arcella intermedia</name>
    <dbReference type="NCBI Taxonomy" id="1963864"/>
    <lineage>
        <taxon>Eukaryota</taxon>
        <taxon>Amoebozoa</taxon>
        <taxon>Tubulinea</taxon>
        <taxon>Elardia</taxon>
        <taxon>Arcellinida</taxon>
        <taxon>Sphaerothecina</taxon>
        <taxon>Arcellidae</taxon>
        <taxon>Arcella</taxon>
    </lineage>
</organism>
<protein>
    <submittedName>
        <fullName evidence="2">Uncharacterized protein</fullName>
    </submittedName>
</protein>
<evidence type="ECO:0000256" key="1">
    <source>
        <dbReference type="RuleBase" id="RU004374"/>
    </source>
</evidence>
<dbReference type="PANTHER" id="PTHR11960:SF18">
    <property type="entry name" value="EUKARYOTIC TRANSLATION INITIATION FACTOR 4E HOMOLOGOUS PROTEIN, ISOFORM B"/>
    <property type="match status" value="1"/>
</dbReference>
<dbReference type="InterPro" id="IPR023398">
    <property type="entry name" value="TIF_eIF4e-like"/>
</dbReference>
<dbReference type="Gene3D" id="3.30.760.10">
    <property type="entry name" value="RNA Cap, Translation Initiation Factor Eif4e"/>
    <property type="match status" value="1"/>
</dbReference>
<keyword evidence="1" id="KW-0694">RNA-binding</keyword>
<keyword evidence="1" id="KW-0396">Initiation factor</keyword>
<keyword evidence="1" id="KW-0648">Protein biosynthesis</keyword>
<comment type="similarity">
    <text evidence="1">Belongs to the eukaryotic initiation factor 4E family.</text>
</comment>
<dbReference type="Pfam" id="PF01652">
    <property type="entry name" value="IF4E"/>
    <property type="match status" value="1"/>
</dbReference>
<dbReference type="GO" id="GO:0000340">
    <property type="term" value="F:RNA 7-methylguanosine cap binding"/>
    <property type="evidence" value="ECO:0007669"/>
    <property type="project" value="TreeGrafter"/>
</dbReference>
<dbReference type="PANTHER" id="PTHR11960">
    <property type="entry name" value="EUKARYOTIC TRANSLATION INITIATION FACTOR 4E RELATED"/>
    <property type="match status" value="1"/>
</dbReference>
<name>A0A6B2LJ37_9EUKA</name>
<dbReference type="SUPFAM" id="SSF55418">
    <property type="entry name" value="eIF4e-like"/>
    <property type="match status" value="1"/>
</dbReference>
<dbReference type="AlphaFoldDB" id="A0A6B2LJ37"/>
<evidence type="ECO:0000313" key="2">
    <source>
        <dbReference type="EMBL" id="NDV36821.1"/>
    </source>
</evidence>
<dbReference type="EMBL" id="GIBP01007852">
    <property type="protein sequence ID" value="NDV36821.1"/>
    <property type="molecule type" value="Transcribed_RNA"/>
</dbReference>
<proteinExistence type="inferred from homology"/>
<dbReference type="InterPro" id="IPR001040">
    <property type="entry name" value="TIF_eIF_4E"/>
</dbReference>
<accession>A0A6B2LJ37</accession>
<reference evidence="2" key="1">
    <citation type="journal article" date="2020" name="J. Eukaryot. Microbiol.">
        <title>De novo Sequencing, Assembly and Annotation of the Transcriptome for the Free-Living Testate Amoeba Arcella intermedia.</title>
        <authorList>
            <person name="Ribeiro G.M."/>
            <person name="Porfirio-Sousa A.L."/>
            <person name="Maurer-Alcala X.X."/>
            <person name="Katz L.A."/>
            <person name="Lahr D.J.G."/>
        </authorList>
    </citation>
    <scope>NUCLEOTIDE SEQUENCE</scope>
</reference>
<dbReference type="GO" id="GO:0003743">
    <property type="term" value="F:translation initiation factor activity"/>
    <property type="evidence" value="ECO:0007669"/>
    <property type="project" value="UniProtKB-KW"/>
</dbReference>
<dbReference type="GO" id="GO:0016281">
    <property type="term" value="C:eukaryotic translation initiation factor 4F complex"/>
    <property type="evidence" value="ECO:0007669"/>
    <property type="project" value="TreeGrafter"/>
</dbReference>